<accession>A0ABY4E509</accession>
<evidence type="ECO:0000256" key="1">
    <source>
        <dbReference type="ARBA" id="ARBA00022603"/>
    </source>
</evidence>
<evidence type="ECO:0000256" key="2">
    <source>
        <dbReference type="ARBA" id="ARBA00022679"/>
    </source>
</evidence>
<dbReference type="PANTHER" id="PTHR43542:SF1">
    <property type="entry name" value="METHYLTRANSFERASE"/>
    <property type="match status" value="1"/>
</dbReference>
<dbReference type="Gene3D" id="3.40.50.150">
    <property type="entry name" value="Vaccinia Virus protein VP39"/>
    <property type="match status" value="1"/>
</dbReference>
<dbReference type="InterPro" id="IPR002052">
    <property type="entry name" value="DNA_methylase_N6_adenine_CS"/>
</dbReference>
<dbReference type="PROSITE" id="PS00092">
    <property type="entry name" value="N6_MTASE"/>
    <property type="match status" value="1"/>
</dbReference>
<dbReference type="Pfam" id="PF03602">
    <property type="entry name" value="Cons_hypoth95"/>
    <property type="match status" value="1"/>
</dbReference>
<dbReference type="PANTHER" id="PTHR43542">
    <property type="entry name" value="METHYLTRANSFERASE"/>
    <property type="match status" value="1"/>
</dbReference>
<keyword evidence="2 3" id="KW-0808">Transferase</keyword>
<name>A0ABY4E509_9NEIS</name>
<reference evidence="3 4" key="1">
    <citation type="journal article" date="2022" name="Res Sq">
        <title>Evolution of multicellular longitudinally dividing oral cavity symbionts (Neisseriaceae).</title>
        <authorList>
            <person name="Nyongesa S."/>
            <person name="Weber P."/>
            <person name="Bernet E."/>
            <person name="Pullido F."/>
            <person name="Nieckarz M."/>
            <person name="Delaby M."/>
            <person name="Nieves C."/>
            <person name="Viehboeck T."/>
            <person name="Krause N."/>
            <person name="Rivera-Millot A."/>
            <person name="Nakamura A."/>
            <person name="Vischer N."/>
            <person name="VanNieuwenhze M."/>
            <person name="Brun Y."/>
            <person name="Cava F."/>
            <person name="Bulgheresi S."/>
            <person name="Veyrier F."/>
        </authorList>
    </citation>
    <scope>NUCLEOTIDE SEQUENCE [LARGE SCALE GENOMIC DNA]</scope>
    <source>
        <strain evidence="3 4">SN4</strain>
    </source>
</reference>
<dbReference type="RefSeq" id="WP_082625529.1">
    <property type="nucleotide sequence ID" value="NZ_CABKVG010000006.1"/>
</dbReference>
<dbReference type="InterPro" id="IPR004398">
    <property type="entry name" value="RNA_MeTrfase_RsmD"/>
</dbReference>
<dbReference type="SUPFAM" id="SSF53335">
    <property type="entry name" value="S-adenosyl-L-methionine-dependent methyltransferases"/>
    <property type="match status" value="1"/>
</dbReference>
<dbReference type="EC" id="2.1.1.171" evidence="3"/>
<dbReference type="EMBL" id="CP091511">
    <property type="protein sequence ID" value="UOO90832.1"/>
    <property type="molecule type" value="Genomic_DNA"/>
</dbReference>
<protein>
    <submittedName>
        <fullName evidence="3">16S rRNA (Guanine(966)-N(2))-methyltransferase RsmD</fullName>
        <ecNumber evidence="3">2.1.1.171</ecNumber>
    </submittedName>
</protein>
<dbReference type="Proteomes" id="UP000832011">
    <property type="component" value="Chromosome"/>
</dbReference>
<sequence>MKNKQHKQQVRIIGGSHRRRLVRFDEAEGLRPTPDRVREQVFNWLGQRLHGQSVLDLFGGSGVMAFEAASRGAERVDVVELNRHTAGTIRAVIQELQLEHVLVHQQDAKTYLQAASQVYDVIILDPPYRWLEWDTLWSLLQQHCHADTLVYVEAAQLPQLPDWLQWSKQDAAGQSHYGLALVQDIDL</sequence>
<dbReference type="PIRSF" id="PIRSF004553">
    <property type="entry name" value="CHP00095"/>
    <property type="match status" value="1"/>
</dbReference>
<dbReference type="InterPro" id="IPR029063">
    <property type="entry name" value="SAM-dependent_MTases_sf"/>
</dbReference>
<dbReference type="CDD" id="cd02440">
    <property type="entry name" value="AdoMet_MTases"/>
    <property type="match status" value="1"/>
</dbReference>
<proteinExistence type="predicted"/>
<keyword evidence="4" id="KW-1185">Reference proteome</keyword>
<evidence type="ECO:0000313" key="4">
    <source>
        <dbReference type="Proteomes" id="UP000832011"/>
    </source>
</evidence>
<gene>
    <name evidence="3" type="primary">rsmD</name>
    <name evidence="3" type="ORF">LVJ82_07695</name>
</gene>
<dbReference type="NCBIfam" id="TIGR00095">
    <property type="entry name" value="16S rRNA (guanine(966)-N(2))-methyltransferase RsmD"/>
    <property type="match status" value="1"/>
</dbReference>
<organism evidence="3 4">
    <name type="scientific">Vitreoscilla massiliensis</name>
    <dbReference type="NCBI Taxonomy" id="1689272"/>
    <lineage>
        <taxon>Bacteria</taxon>
        <taxon>Pseudomonadati</taxon>
        <taxon>Pseudomonadota</taxon>
        <taxon>Betaproteobacteria</taxon>
        <taxon>Neisseriales</taxon>
        <taxon>Neisseriaceae</taxon>
        <taxon>Vitreoscilla</taxon>
    </lineage>
</organism>
<keyword evidence="1 3" id="KW-0489">Methyltransferase</keyword>
<dbReference type="GO" id="GO:0052913">
    <property type="term" value="F:16S rRNA (guanine(966)-N(2))-methyltransferase activity"/>
    <property type="evidence" value="ECO:0007669"/>
    <property type="project" value="UniProtKB-EC"/>
</dbReference>
<evidence type="ECO:0000313" key="3">
    <source>
        <dbReference type="EMBL" id="UOO90832.1"/>
    </source>
</evidence>